<evidence type="ECO:0000256" key="1">
    <source>
        <dbReference type="SAM" id="MobiDB-lite"/>
    </source>
</evidence>
<gene>
    <name evidence="2" type="ORF">K432DRAFT_405579</name>
</gene>
<feature type="compositionally biased region" description="Basic residues" evidence="1">
    <location>
        <begin position="182"/>
        <end position="199"/>
    </location>
</feature>
<feature type="region of interest" description="Disordered" evidence="1">
    <location>
        <begin position="161"/>
        <end position="199"/>
    </location>
</feature>
<keyword evidence="3" id="KW-1185">Reference proteome</keyword>
<dbReference type="EMBL" id="KV745005">
    <property type="protein sequence ID" value="OCK79460.1"/>
    <property type="molecule type" value="Genomic_DNA"/>
</dbReference>
<dbReference type="Proteomes" id="UP000250266">
    <property type="component" value="Unassembled WGS sequence"/>
</dbReference>
<organism evidence="2 3">
    <name type="scientific">Lepidopterella palustris CBS 459.81</name>
    <dbReference type="NCBI Taxonomy" id="1314670"/>
    <lineage>
        <taxon>Eukaryota</taxon>
        <taxon>Fungi</taxon>
        <taxon>Dikarya</taxon>
        <taxon>Ascomycota</taxon>
        <taxon>Pezizomycotina</taxon>
        <taxon>Dothideomycetes</taxon>
        <taxon>Pleosporomycetidae</taxon>
        <taxon>Mytilinidiales</taxon>
        <taxon>Argynnaceae</taxon>
        <taxon>Lepidopterella</taxon>
    </lineage>
</organism>
<evidence type="ECO:0000313" key="2">
    <source>
        <dbReference type="EMBL" id="OCK79460.1"/>
    </source>
</evidence>
<protein>
    <submittedName>
        <fullName evidence="2">Uncharacterized protein</fullName>
    </submittedName>
</protein>
<evidence type="ECO:0000313" key="3">
    <source>
        <dbReference type="Proteomes" id="UP000250266"/>
    </source>
</evidence>
<accession>A0A8E2JEA5</accession>
<reference evidence="2 3" key="1">
    <citation type="journal article" date="2016" name="Nat. Commun.">
        <title>Ectomycorrhizal ecology is imprinted in the genome of the dominant symbiotic fungus Cenococcum geophilum.</title>
        <authorList>
            <consortium name="DOE Joint Genome Institute"/>
            <person name="Peter M."/>
            <person name="Kohler A."/>
            <person name="Ohm R.A."/>
            <person name="Kuo A."/>
            <person name="Krutzmann J."/>
            <person name="Morin E."/>
            <person name="Arend M."/>
            <person name="Barry K.W."/>
            <person name="Binder M."/>
            <person name="Choi C."/>
            <person name="Clum A."/>
            <person name="Copeland A."/>
            <person name="Grisel N."/>
            <person name="Haridas S."/>
            <person name="Kipfer T."/>
            <person name="LaButti K."/>
            <person name="Lindquist E."/>
            <person name="Lipzen A."/>
            <person name="Maire R."/>
            <person name="Meier B."/>
            <person name="Mihaltcheva S."/>
            <person name="Molinier V."/>
            <person name="Murat C."/>
            <person name="Poggeler S."/>
            <person name="Quandt C.A."/>
            <person name="Sperisen C."/>
            <person name="Tritt A."/>
            <person name="Tisserant E."/>
            <person name="Crous P.W."/>
            <person name="Henrissat B."/>
            <person name="Nehls U."/>
            <person name="Egli S."/>
            <person name="Spatafora J.W."/>
            <person name="Grigoriev I.V."/>
            <person name="Martin F.M."/>
        </authorList>
    </citation>
    <scope>NUCLEOTIDE SEQUENCE [LARGE SCALE GENOMIC DNA]</scope>
    <source>
        <strain evidence="2 3">CBS 459.81</strain>
    </source>
</reference>
<feature type="region of interest" description="Disordered" evidence="1">
    <location>
        <begin position="1"/>
        <end position="22"/>
    </location>
</feature>
<feature type="region of interest" description="Disordered" evidence="1">
    <location>
        <begin position="60"/>
        <end position="92"/>
    </location>
</feature>
<dbReference type="OrthoDB" id="3805721at2759"/>
<sequence>MYKENSVADVSFDPGPSPQYKVKNYNCPTQLAQRRNYDTLLTPNPKGSNKVIDRAGQDIRSASERNNNRGCNGSYTEGPARNATPPLNGKNKSSPYTALGAIQGLGGLVNQLGYKGILLEGRVKRLEGDIRYIMSHLGKLDDRVDNLEEGDTVGIIQPVRREMQTLKRGREETSDDVDKPARKAKRKITTPRRKKARSG</sequence>
<proteinExistence type="predicted"/>
<feature type="compositionally biased region" description="Basic and acidic residues" evidence="1">
    <location>
        <begin position="161"/>
        <end position="181"/>
    </location>
</feature>
<name>A0A8E2JEA5_9PEZI</name>
<dbReference type="AlphaFoldDB" id="A0A8E2JEA5"/>